<protein>
    <recommendedName>
        <fullName evidence="2">CCR4-NOT transcription complex subunit 10</fullName>
    </recommendedName>
</protein>
<dbReference type="GO" id="GO:0005634">
    <property type="term" value="C:nucleus"/>
    <property type="evidence" value="ECO:0007669"/>
    <property type="project" value="UniProtKB-SubCell"/>
</dbReference>
<dbReference type="GO" id="GO:0006417">
    <property type="term" value="P:regulation of translation"/>
    <property type="evidence" value="ECO:0007669"/>
    <property type="project" value="UniProtKB-KW"/>
</dbReference>
<comment type="similarity">
    <text evidence="1 2">Belongs to the CNOT10 family.</text>
</comment>
<dbReference type="InterPro" id="IPR019734">
    <property type="entry name" value="TPR_rpt"/>
</dbReference>
<keyword evidence="2" id="KW-0805">Transcription regulation</keyword>
<reference evidence="3 4" key="1">
    <citation type="journal article" date="2024" name="Ann. Entomol. Soc. Am.">
        <title>Genomic analyses of the southern and eastern yellowjacket wasps (Hymenoptera: Vespidae) reveal evolutionary signatures of social life.</title>
        <authorList>
            <person name="Catto M.A."/>
            <person name="Caine P.B."/>
            <person name="Orr S.E."/>
            <person name="Hunt B.G."/>
            <person name="Goodisman M.A.D."/>
        </authorList>
    </citation>
    <scope>NUCLEOTIDE SEQUENCE [LARGE SCALE GENOMIC DNA]</scope>
    <source>
        <strain evidence="3">233</strain>
        <tissue evidence="3">Head and thorax</tissue>
    </source>
</reference>
<comment type="caution">
    <text evidence="3">The sequence shown here is derived from an EMBL/GenBank/DDBJ whole genome shotgun (WGS) entry which is preliminary data.</text>
</comment>
<name>A0ABD2AA68_VESSQ</name>
<comment type="subcellular location">
    <subcellularLocation>
        <location evidence="2">Cytoplasm</location>
    </subcellularLocation>
    <subcellularLocation>
        <location evidence="2">Nucleus</location>
    </subcellularLocation>
</comment>
<keyword evidence="2" id="KW-0804">Transcription</keyword>
<proteinExistence type="inferred from homology"/>
<keyword evidence="2" id="KW-0943">RNA-mediated gene silencing</keyword>
<keyword evidence="2" id="KW-0810">Translation regulation</keyword>
<dbReference type="AlphaFoldDB" id="A0ABD2AA68"/>
<dbReference type="GO" id="GO:0031047">
    <property type="term" value="P:regulatory ncRNA-mediated gene silencing"/>
    <property type="evidence" value="ECO:0007669"/>
    <property type="project" value="UniProtKB-UniRule"/>
</dbReference>
<keyword evidence="4" id="KW-1185">Reference proteome</keyword>
<keyword evidence="2" id="KW-0539">Nucleus</keyword>
<dbReference type="SUPFAM" id="SSF48452">
    <property type="entry name" value="TPR-like"/>
    <property type="match status" value="1"/>
</dbReference>
<dbReference type="PANTHER" id="PTHR12979">
    <property type="entry name" value="CCR4-NOT TRANSCRIPTION COMPLEX SUBUNIT 10"/>
    <property type="match status" value="1"/>
</dbReference>
<dbReference type="Proteomes" id="UP001607302">
    <property type="component" value="Unassembled WGS sequence"/>
</dbReference>
<evidence type="ECO:0000313" key="3">
    <source>
        <dbReference type="EMBL" id="KAL2717504.1"/>
    </source>
</evidence>
<dbReference type="PANTHER" id="PTHR12979:SF5">
    <property type="entry name" value="CCR4-NOT TRANSCRIPTION COMPLEX SUBUNIT 10"/>
    <property type="match status" value="1"/>
</dbReference>
<organism evidence="3 4">
    <name type="scientific">Vespula squamosa</name>
    <name type="common">Southern yellow jacket</name>
    <name type="synonym">Wasp</name>
    <dbReference type="NCBI Taxonomy" id="30214"/>
    <lineage>
        <taxon>Eukaryota</taxon>
        <taxon>Metazoa</taxon>
        <taxon>Ecdysozoa</taxon>
        <taxon>Arthropoda</taxon>
        <taxon>Hexapoda</taxon>
        <taxon>Insecta</taxon>
        <taxon>Pterygota</taxon>
        <taxon>Neoptera</taxon>
        <taxon>Endopterygota</taxon>
        <taxon>Hymenoptera</taxon>
        <taxon>Apocrita</taxon>
        <taxon>Aculeata</taxon>
        <taxon>Vespoidea</taxon>
        <taxon>Vespidae</taxon>
        <taxon>Vespinae</taxon>
        <taxon>Vespula</taxon>
    </lineage>
</organism>
<dbReference type="GO" id="GO:0030014">
    <property type="term" value="C:CCR4-NOT complex"/>
    <property type="evidence" value="ECO:0007669"/>
    <property type="project" value="UniProtKB-UniRule"/>
</dbReference>
<keyword evidence="2" id="KW-0963">Cytoplasm</keyword>
<dbReference type="SMART" id="SM00028">
    <property type="entry name" value="TPR"/>
    <property type="match status" value="4"/>
</dbReference>
<comment type="function">
    <text evidence="2">Component of the CCR4-NOT complex which is one of the major cellular mRNA deadenylases and is linked to various cellular processes including bulk mRNA degradation, miRNA-mediated repression, translational repression during translational initiation and general transcription regulation.</text>
</comment>
<dbReference type="InterPro" id="IPR039740">
    <property type="entry name" value="CNOT10"/>
</dbReference>
<dbReference type="EMBL" id="JAUDFV010000153">
    <property type="protein sequence ID" value="KAL2717504.1"/>
    <property type="molecule type" value="Genomic_DNA"/>
</dbReference>
<dbReference type="InterPro" id="IPR011990">
    <property type="entry name" value="TPR-like_helical_dom_sf"/>
</dbReference>
<dbReference type="Pfam" id="PF13181">
    <property type="entry name" value="TPR_8"/>
    <property type="match status" value="1"/>
</dbReference>
<evidence type="ECO:0000313" key="4">
    <source>
        <dbReference type="Proteomes" id="UP001607302"/>
    </source>
</evidence>
<evidence type="ECO:0000256" key="1">
    <source>
        <dbReference type="ARBA" id="ARBA00010080"/>
    </source>
</evidence>
<dbReference type="Gene3D" id="1.25.40.10">
    <property type="entry name" value="Tetratricopeptide repeat domain"/>
    <property type="match status" value="3"/>
</dbReference>
<dbReference type="GO" id="GO:0005737">
    <property type="term" value="C:cytoplasm"/>
    <property type="evidence" value="ECO:0007669"/>
    <property type="project" value="UniProtKB-SubCell"/>
</dbReference>
<gene>
    <name evidence="3" type="ORF">V1478_013204</name>
</gene>
<evidence type="ECO:0000256" key="2">
    <source>
        <dbReference type="RuleBase" id="RU367083"/>
    </source>
</evidence>
<accession>A0ABD2AA68</accession>
<sequence length="697" mass="78638">MAEISEMQSKDIGQAVITEQERELAQNALFEFQKGSYTSCLNYLNKLETLRPKDLKVMHNKVVVEYYKSDLKKTELMRKSLNAICGQMSTTDLGDAIDDVEKCVMRYNQAVLLYHTGQYTAALQIMNRLFAYIEPMEENLAHKVCLLLIELHIITEQPDAALSLINYIESQFISTDNSKIASVDKEGVMKVVKEQKEQKKDNNDTVTDLFKMKLLKCKARIYLLTHQLKLCKREWKTLVSLGTPINISTLCLKANLEYLKGNYKKAIKLLNSLTTENLDFKSCGKFSAVLYYNNMACIHLAMGKPNLACFYLQKALQENKSAVESVQIKDTDPLSSQSLYTLGGNKHYELMYSLGISYLHAGQASKAFDCFTEAAQRLHNSPKLWLRMAECCIYCHKPTNEVDFNIPKRRKDLVQKVIGSGMHRKIVLTSSLSKDTKYHTEGLSYAIPQPTLEFALLCLKNALFLLPNNSELNLSMTTITNPQTVSLALTPGHNLSIKIFNSQNSTLISQAMMIEALNLKINVLAASAYVSLCLGDYIVALEHAKALLNLNKVPGAYRMLGNLYAAESLIFMDKINEAIEYLKPENIQDLNTFVSIPEIQDKDKEKIEEVVLKPVKAWYPTTIPTGVAVLRYNLAVAYAIRGELDKSGETLKQVWLSKGADCDVPIHVIMLALYIELQLGHADISKSIIKQHCPQYR</sequence>